<dbReference type="Proteomes" id="UP000238479">
    <property type="component" value="Chromosome 2"/>
</dbReference>
<comment type="caution">
    <text evidence="1">The sequence shown here is derived from an EMBL/GenBank/DDBJ whole genome shotgun (WGS) entry which is preliminary data.</text>
</comment>
<dbReference type="Gramene" id="PRQ52670">
    <property type="protein sequence ID" value="PRQ52670"/>
    <property type="gene ID" value="RchiOBHm_Chr2g0157991"/>
</dbReference>
<evidence type="ECO:0000313" key="2">
    <source>
        <dbReference type="Proteomes" id="UP000238479"/>
    </source>
</evidence>
<protein>
    <submittedName>
        <fullName evidence="1">Uncharacterized protein</fullName>
    </submittedName>
</protein>
<evidence type="ECO:0000313" key="1">
    <source>
        <dbReference type="EMBL" id="PRQ52670.1"/>
    </source>
</evidence>
<dbReference type="EMBL" id="PDCK01000040">
    <property type="protein sequence ID" value="PRQ52670.1"/>
    <property type="molecule type" value="Genomic_DNA"/>
</dbReference>
<name>A0A2P6S1W4_ROSCH</name>
<proteinExistence type="predicted"/>
<dbReference type="AlphaFoldDB" id="A0A2P6S1W4"/>
<gene>
    <name evidence="1" type="ORF">RchiOBHm_Chr2g0157991</name>
</gene>
<keyword evidence="2" id="KW-1185">Reference proteome</keyword>
<organism evidence="1 2">
    <name type="scientific">Rosa chinensis</name>
    <name type="common">China rose</name>
    <dbReference type="NCBI Taxonomy" id="74649"/>
    <lineage>
        <taxon>Eukaryota</taxon>
        <taxon>Viridiplantae</taxon>
        <taxon>Streptophyta</taxon>
        <taxon>Embryophyta</taxon>
        <taxon>Tracheophyta</taxon>
        <taxon>Spermatophyta</taxon>
        <taxon>Magnoliopsida</taxon>
        <taxon>eudicotyledons</taxon>
        <taxon>Gunneridae</taxon>
        <taxon>Pentapetalae</taxon>
        <taxon>rosids</taxon>
        <taxon>fabids</taxon>
        <taxon>Rosales</taxon>
        <taxon>Rosaceae</taxon>
        <taxon>Rosoideae</taxon>
        <taxon>Rosoideae incertae sedis</taxon>
        <taxon>Rosa</taxon>
    </lineage>
</organism>
<reference evidence="1 2" key="1">
    <citation type="journal article" date="2018" name="Nat. Genet.">
        <title>The Rosa genome provides new insights in the design of modern roses.</title>
        <authorList>
            <person name="Bendahmane M."/>
        </authorList>
    </citation>
    <scope>NUCLEOTIDE SEQUENCE [LARGE SCALE GENOMIC DNA]</scope>
    <source>
        <strain evidence="2">cv. Old Blush</strain>
    </source>
</reference>
<accession>A0A2P6S1W4</accession>
<sequence>MDEAINIIFQKTKKNNVKKLSKMVILVKFFWLEAPLVEEYRRGVLCLTGISSSKVKSVKLCHKILTLFF</sequence>